<keyword evidence="2" id="KW-0804">Transcription</keyword>
<dbReference type="InterPro" id="IPR029016">
    <property type="entry name" value="GAF-like_dom_sf"/>
</dbReference>
<dbReference type="Gene3D" id="3.30.450.40">
    <property type="match status" value="1"/>
</dbReference>
<dbReference type="PANTHER" id="PTHR30136:SF24">
    <property type="entry name" value="HTH-TYPE TRANSCRIPTIONAL REPRESSOR ALLR"/>
    <property type="match status" value="1"/>
</dbReference>
<dbReference type="Gene3D" id="1.10.10.10">
    <property type="entry name" value="Winged helix-like DNA-binding domain superfamily/Winged helix DNA-binding domain"/>
    <property type="match status" value="1"/>
</dbReference>
<sequence>MVTDSTRESLGTSSSAGRGVLDAGFQVLQAISECPDGCGLSVLSRSTGIPKATAYRLAEQLVGLGAVQRVEQRYFVGSRLAALGRQWQVAPMLRRAAQRPGRVLAALTESMVAVCVLDQGAVHMVTGFNGADVFLSAGPGSDLAFRTALAQVLMAARADPAPPPPGYTGTEWRRIRTAIEDNGSVAVDHFDVANGVCCVAATIRWNGGTDVAAIGCMSLANRFPPGLPRLVAHAAREIEKNLR</sequence>
<dbReference type="EMBL" id="JBFAKC010000006">
    <property type="protein sequence ID" value="MEV0708816.1"/>
    <property type="molecule type" value="Genomic_DNA"/>
</dbReference>
<dbReference type="SMART" id="SM00346">
    <property type="entry name" value="HTH_ICLR"/>
    <property type="match status" value="1"/>
</dbReference>
<keyword evidence="1" id="KW-0805">Transcription regulation</keyword>
<dbReference type="RefSeq" id="WP_109528265.1">
    <property type="nucleotide sequence ID" value="NZ_JBEXKW010000022.1"/>
</dbReference>
<gene>
    <name evidence="4" type="ORF">AB0I48_14740</name>
</gene>
<dbReference type="SUPFAM" id="SSF55781">
    <property type="entry name" value="GAF domain-like"/>
    <property type="match status" value="1"/>
</dbReference>
<dbReference type="InterPro" id="IPR036390">
    <property type="entry name" value="WH_DNA-bd_sf"/>
</dbReference>
<comment type="caution">
    <text evidence="4">The sequence shown here is derived from an EMBL/GenBank/DDBJ whole genome shotgun (WGS) entry which is preliminary data.</text>
</comment>
<evidence type="ECO:0000313" key="5">
    <source>
        <dbReference type="Proteomes" id="UP001551695"/>
    </source>
</evidence>
<dbReference type="PROSITE" id="PS51077">
    <property type="entry name" value="HTH_ICLR"/>
    <property type="match status" value="1"/>
</dbReference>
<dbReference type="InterPro" id="IPR036388">
    <property type="entry name" value="WH-like_DNA-bd_sf"/>
</dbReference>
<dbReference type="SUPFAM" id="SSF46785">
    <property type="entry name" value="Winged helix' DNA-binding domain"/>
    <property type="match status" value="1"/>
</dbReference>
<dbReference type="InterPro" id="IPR005471">
    <property type="entry name" value="Tscrpt_reg_IclR_N"/>
</dbReference>
<protein>
    <submittedName>
        <fullName evidence="4">Helix-turn-helix domain-containing protein</fullName>
    </submittedName>
</protein>
<organism evidence="4 5">
    <name type="scientific">Nocardia aurea</name>
    <dbReference type="NCBI Taxonomy" id="2144174"/>
    <lineage>
        <taxon>Bacteria</taxon>
        <taxon>Bacillati</taxon>
        <taxon>Actinomycetota</taxon>
        <taxon>Actinomycetes</taxon>
        <taxon>Mycobacteriales</taxon>
        <taxon>Nocardiaceae</taxon>
        <taxon>Nocardia</taxon>
    </lineage>
</organism>
<name>A0ABV3FTQ6_9NOCA</name>
<evidence type="ECO:0000256" key="1">
    <source>
        <dbReference type="ARBA" id="ARBA00023015"/>
    </source>
</evidence>
<dbReference type="Proteomes" id="UP001551695">
    <property type="component" value="Unassembled WGS sequence"/>
</dbReference>
<accession>A0ABV3FTQ6</accession>
<reference evidence="4 5" key="1">
    <citation type="submission" date="2024-06" db="EMBL/GenBank/DDBJ databases">
        <title>The Natural Products Discovery Center: Release of the First 8490 Sequenced Strains for Exploring Actinobacteria Biosynthetic Diversity.</title>
        <authorList>
            <person name="Kalkreuter E."/>
            <person name="Kautsar S.A."/>
            <person name="Yang D."/>
            <person name="Bader C.D."/>
            <person name="Teijaro C.N."/>
            <person name="Fluegel L."/>
            <person name="Davis C.M."/>
            <person name="Simpson J.R."/>
            <person name="Lauterbach L."/>
            <person name="Steele A.D."/>
            <person name="Gui C."/>
            <person name="Meng S."/>
            <person name="Li G."/>
            <person name="Viehrig K."/>
            <person name="Ye F."/>
            <person name="Su P."/>
            <person name="Kiefer A.F."/>
            <person name="Nichols A."/>
            <person name="Cepeda A.J."/>
            <person name="Yan W."/>
            <person name="Fan B."/>
            <person name="Jiang Y."/>
            <person name="Adhikari A."/>
            <person name="Zheng C.-J."/>
            <person name="Schuster L."/>
            <person name="Cowan T.M."/>
            <person name="Smanski M.J."/>
            <person name="Chevrette M.G."/>
            <person name="De Carvalho L.P.S."/>
            <person name="Shen B."/>
        </authorList>
    </citation>
    <scope>NUCLEOTIDE SEQUENCE [LARGE SCALE GENOMIC DNA]</scope>
    <source>
        <strain evidence="4 5">NPDC050403</strain>
    </source>
</reference>
<keyword evidence="5" id="KW-1185">Reference proteome</keyword>
<evidence type="ECO:0000313" key="4">
    <source>
        <dbReference type="EMBL" id="MEV0708816.1"/>
    </source>
</evidence>
<evidence type="ECO:0000259" key="3">
    <source>
        <dbReference type="PROSITE" id="PS51077"/>
    </source>
</evidence>
<feature type="domain" description="HTH iclR-type" evidence="3">
    <location>
        <begin position="18"/>
        <end position="78"/>
    </location>
</feature>
<proteinExistence type="predicted"/>
<dbReference type="PANTHER" id="PTHR30136">
    <property type="entry name" value="HELIX-TURN-HELIX TRANSCRIPTIONAL REGULATOR, ICLR FAMILY"/>
    <property type="match status" value="1"/>
</dbReference>
<evidence type="ECO:0000256" key="2">
    <source>
        <dbReference type="ARBA" id="ARBA00023163"/>
    </source>
</evidence>
<dbReference type="InterPro" id="IPR050707">
    <property type="entry name" value="HTH_MetabolicPath_Reg"/>
</dbReference>
<dbReference type="Pfam" id="PF09339">
    <property type="entry name" value="HTH_IclR"/>
    <property type="match status" value="1"/>
</dbReference>